<reference evidence="6 7" key="1">
    <citation type="submission" date="2011-08" db="EMBL/GenBank/DDBJ databases">
        <authorList>
            <person name="Weinstock G."/>
            <person name="Sodergren E."/>
            <person name="Clifton S."/>
            <person name="Fulton L."/>
            <person name="Fulton B."/>
            <person name="Courtney L."/>
            <person name="Fronick C."/>
            <person name="Harrison M."/>
            <person name="Strong C."/>
            <person name="Farmer C."/>
            <person name="Delahaunty K."/>
            <person name="Markovic C."/>
            <person name="Hall O."/>
            <person name="Minx P."/>
            <person name="Tomlinson C."/>
            <person name="Mitreva M."/>
            <person name="Hou S."/>
            <person name="Chen J."/>
            <person name="Wollam A."/>
            <person name="Pepin K.H."/>
            <person name="Johnson M."/>
            <person name="Bhonagiri V."/>
            <person name="Zhang X."/>
            <person name="Suruliraj S."/>
            <person name="Warren W."/>
            <person name="Chinwalla A."/>
            <person name="Mardis E.R."/>
            <person name="Wilson R.K."/>
        </authorList>
    </citation>
    <scope>NUCLEOTIDE SEQUENCE [LARGE SCALE GENOMIC DNA]</scope>
    <source>
        <strain evidence="6 7">F0357</strain>
    </source>
</reference>
<comment type="caution">
    <text evidence="6">The sequence shown here is derived from an EMBL/GenBank/DDBJ whole genome shotgun (WGS) entry which is preliminary data.</text>
</comment>
<dbReference type="GO" id="GO:0016887">
    <property type="term" value="F:ATP hydrolysis activity"/>
    <property type="evidence" value="ECO:0007669"/>
    <property type="project" value="InterPro"/>
</dbReference>
<evidence type="ECO:0000313" key="6">
    <source>
        <dbReference type="EMBL" id="EHM44008.1"/>
    </source>
</evidence>
<keyword evidence="6" id="KW-0378">Hydrolase</keyword>
<feature type="coiled-coil region" evidence="4">
    <location>
        <begin position="265"/>
        <end position="346"/>
    </location>
</feature>
<dbReference type="GO" id="GO:0006302">
    <property type="term" value="P:double-strand break repair"/>
    <property type="evidence" value="ECO:0007669"/>
    <property type="project" value="InterPro"/>
</dbReference>
<evidence type="ECO:0000256" key="2">
    <source>
        <dbReference type="ARBA" id="ARBA00011322"/>
    </source>
</evidence>
<dbReference type="Proteomes" id="UP000005481">
    <property type="component" value="Unassembled WGS sequence"/>
</dbReference>
<protein>
    <recommendedName>
        <fullName evidence="3">Nuclease SbcCD subunit C</fullName>
    </recommendedName>
</protein>
<evidence type="ECO:0000313" key="7">
    <source>
        <dbReference type="Proteomes" id="UP000005481"/>
    </source>
</evidence>
<comment type="subunit">
    <text evidence="2">Heterodimer of SbcC and SbcD.</text>
</comment>
<dbReference type="RefSeq" id="WP_006789055.1">
    <property type="nucleotide sequence ID" value="NZ_JH417561.1"/>
</dbReference>
<sequence>MRPVYLEMNAFGPYAGREVLDFRRLGERTLFLICGPTGAGKTTILDAVTYALYGDTSGDERTGAHMRSEYAPPTEETYVSFRFSIGSAYYRVERRPEQELAKKRGEGTRRVSAGAALFETDEEGHELKAIATKSVSVTREVQRLLGFESKQFRQVVLLPQGDFRRLLLARSDERQQIMQTLFRTQKYEVFLTRLKERYDGLRNSYNAGEDEVKHVLAGVGMEGEEETASEVRRRRRAVAAAAVQSDAAAEELDGLRRKAAEARLVAAHFAALDKAERELDELRRKTGEADEWNKQIERLEKAAFYGPRFAHMDEIGAEGKDAAQRLAAAEEKNEAAAAALAEKKRRLGELADTEGKRNDADRERVLLKALLPKIEALAATAGEARRAAAAASDAKRACDAAEKERRRLAERAEALKKETDTLKDAPAEAEKAAETARLCEARVKTEERAAAMEKEAAGLKAECAEARLEAEQAARAAKEADLAYKNIQIALLNGQAAALAAALEADRPCPVCGSTHHPAPAAGSTAVPAPDEVERAEKKAAEAKLVLTRKEAELSRQEAFAKAKEAEYARLRADVPADGGPEEWREKTARAEARAAALREEAAAYAAFVKEAEETARLLQEAAVRAEAVKDDFDRKERLRIEKEAAAASLYRDIPGEFHVQGAAARKVRELDAFIAAYDRERKDLEGTVLGEEKSLAAAQGAEANLRREVIRLRERYGEAREKLKEEILAAGFADWEECRRLQGEGERKEKLKQRLDGYRTALHRTEGLAEAEKKATAGRQRPDMDAYEARLAEKEGAYKELLARVEGARAEAQSLDRAVKRIEALRREQERLREEFRTVGNLYDLTSGGQSGVSLERYVLGALLDEVLAAANLRLAVMSRSRYSLQRSVSWEDRRIKKIGLDIEVFDQYTGYARPANTLSGGESFLASMSLALGLADVVQAYSGGIHMDTIFIDEGFGTLDGETLDTALKVLVQLKESGRLVGIISHVPELKERITTRLVIDKTDRGSTAKFEIV</sequence>
<accession>G9YEL9</accession>
<dbReference type="GO" id="GO:0004527">
    <property type="term" value="F:exonuclease activity"/>
    <property type="evidence" value="ECO:0007669"/>
    <property type="project" value="UniProtKB-KW"/>
</dbReference>
<proteinExistence type="inferred from homology"/>
<dbReference type="Pfam" id="PF13476">
    <property type="entry name" value="AAA_23"/>
    <property type="match status" value="1"/>
</dbReference>
<keyword evidence="6" id="KW-0540">Nuclease</keyword>
<evidence type="ECO:0000256" key="1">
    <source>
        <dbReference type="ARBA" id="ARBA00006930"/>
    </source>
</evidence>
<evidence type="ECO:0000256" key="4">
    <source>
        <dbReference type="SAM" id="Coils"/>
    </source>
</evidence>
<feature type="coiled-coil region" evidence="4">
    <location>
        <begin position="384"/>
        <end position="483"/>
    </location>
</feature>
<dbReference type="SUPFAM" id="SSF52540">
    <property type="entry name" value="P-loop containing nucleoside triphosphate hydrolases"/>
    <property type="match status" value="1"/>
</dbReference>
<feature type="domain" description="Rad50/SbcC-type AAA" evidence="5">
    <location>
        <begin position="6"/>
        <end position="234"/>
    </location>
</feature>
<comment type="similarity">
    <text evidence="1">Belongs to the SMC family. SbcC subfamily.</text>
</comment>
<organism evidence="6 7">
    <name type="scientific">Anaeroglobus geminatus F0357</name>
    <dbReference type="NCBI Taxonomy" id="861450"/>
    <lineage>
        <taxon>Bacteria</taxon>
        <taxon>Bacillati</taxon>
        <taxon>Bacillota</taxon>
        <taxon>Negativicutes</taxon>
        <taxon>Veillonellales</taxon>
        <taxon>Veillonellaceae</taxon>
        <taxon>Anaeroglobus</taxon>
    </lineage>
</organism>
<dbReference type="OrthoDB" id="9795626at2"/>
<feature type="coiled-coil region" evidence="4">
    <location>
        <begin position="785"/>
        <end position="843"/>
    </location>
</feature>
<dbReference type="HOGENOM" id="CLU_004785_2_1_9"/>
<dbReference type="PATRIC" id="fig|861450.3.peg.76"/>
<feature type="coiled-coil region" evidence="4">
    <location>
        <begin position="696"/>
        <end position="727"/>
    </location>
</feature>
<dbReference type="eggNOG" id="COG0419">
    <property type="taxonomic scope" value="Bacteria"/>
</dbReference>
<evidence type="ECO:0000259" key="5">
    <source>
        <dbReference type="Pfam" id="PF13476"/>
    </source>
</evidence>
<dbReference type="STRING" id="861450.HMPREF0080_00078"/>
<keyword evidence="6" id="KW-0269">Exonuclease</keyword>
<dbReference type="EMBL" id="AGCJ01000002">
    <property type="protein sequence ID" value="EHM44008.1"/>
    <property type="molecule type" value="Genomic_DNA"/>
</dbReference>
<dbReference type="InterPro" id="IPR038729">
    <property type="entry name" value="Rad50/SbcC_AAA"/>
</dbReference>
<keyword evidence="4" id="KW-0175">Coiled coil</keyword>
<gene>
    <name evidence="6" type="ORF">HMPREF0080_00078</name>
</gene>
<dbReference type="AlphaFoldDB" id="G9YEL9"/>
<keyword evidence="7" id="KW-1185">Reference proteome</keyword>
<dbReference type="PANTHER" id="PTHR32114:SF2">
    <property type="entry name" value="ABC TRANSPORTER ABCH.3"/>
    <property type="match status" value="1"/>
</dbReference>
<name>G9YEL9_9FIRM</name>
<dbReference type="Pfam" id="PF13558">
    <property type="entry name" value="SbcC_Walker_B"/>
    <property type="match status" value="1"/>
</dbReference>
<dbReference type="Gene3D" id="3.40.50.300">
    <property type="entry name" value="P-loop containing nucleotide triphosphate hydrolases"/>
    <property type="match status" value="2"/>
</dbReference>
<dbReference type="InterPro" id="IPR027417">
    <property type="entry name" value="P-loop_NTPase"/>
</dbReference>
<dbReference type="PANTHER" id="PTHR32114">
    <property type="entry name" value="ABC TRANSPORTER ABCH.3"/>
    <property type="match status" value="1"/>
</dbReference>
<evidence type="ECO:0000256" key="3">
    <source>
        <dbReference type="ARBA" id="ARBA00013368"/>
    </source>
</evidence>